<dbReference type="Pfam" id="PF03682">
    <property type="entry name" value="UPF0158"/>
    <property type="match status" value="1"/>
</dbReference>
<dbReference type="RefSeq" id="WP_058890680.1">
    <property type="nucleotide sequence ID" value="NZ_LQBL01000013.1"/>
</dbReference>
<name>A0A0W8I9E3_9MICO</name>
<organism evidence="1 2">
    <name type="scientific">Serinicoccus chungangensis</name>
    <dbReference type="NCBI Taxonomy" id="767452"/>
    <lineage>
        <taxon>Bacteria</taxon>
        <taxon>Bacillati</taxon>
        <taxon>Actinomycetota</taxon>
        <taxon>Actinomycetes</taxon>
        <taxon>Micrococcales</taxon>
        <taxon>Ornithinimicrobiaceae</taxon>
        <taxon>Serinicoccus</taxon>
    </lineage>
</organism>
<evidence type="ECO:0000313" key="2">
    <source>
        <dbReference type="Proteomes" id="UP000054837"/>
    </source>
</evidence>
<dbReference type="AlphaFoldDB" id="A0A0W8I9E3"/>
<reference evidence="1 2" key="1">
    <citation type="submission" date="2015-12" db="EMBL/GenBank/DDBJ databases">
        <title>Serinicoccus chungangenesis strain CD08_5 genome sequencing and assembly.</title>
        <authorList>
            <person name="Chander A.M."/>
            <person name="Kaur G."/>
            <person name="Nair G.R."/>
            <person name="Dhawan D.K."/>
            <person name="Kochhar R.K."/>
            <person name="Mayilraj S."/>
            <person name="Bhadada S.K."/>
        </authorList>
    </citation>
    <scope>NUCLEOTIDE SEQUENCE [LARGE SCALE GENOMIC DNA]</scope>
    <source>
        <strain evidence="1 2">CD08_5</strain>
    </source>
</reference>
<dbReference type="EMBL" id="LQBL01000013">
    <property type="protein sequence ID" value="KUG56333.1"/>
    <property type="molecule type" value="Genomic_DNA"/>
</dbReference>
<sequence length="156" mass="17798">MLELSQLDLDEIATALSDQTDYDHRWLIDPMSGQVAFWTSDTGLDGENPVDLEDVDLTPIDPLPSYVWYQDMADFADRISDDAAGRRLARAIAGKGAFRRFKNALYEEFPELLPGWHAFREARANRRAVEWLADEGLISEDEADQYRQDHPDPDVP</sequence>
<proteinExistence type="predicted"/>
<dbReference type="OrthoDB" id="9816539at2"/>
<accession>A0A0W8I9E3</accession>
<comment type="caution">
    <text evidence="1">The sequence shown here is derived from an EMBL/GenBank/DDBJ whole genome shotgun (WGS) entry which is preliminary data.</text>
</comment>
<protein>
    <submittedName>
        <fullName evidence="1">Uncharacterized protein</fullName>
    </submittedName>
</protein>
<evidence type="ECO:0000313" key="1">
    <source>
        <dbReference type="EMBL" id="KUG56333.1"/>
    </source>
</evidence>
<dbReference type="InterPro" id="IPR005361">
    <property type="entry name" value="UPF0158"/>
</dbReference>
<gene>
    <name evidence="1" type="ORF">AVL62_16225</name>
</gene>
<dbReference type="Proteomes" id="UP000054837">
    <property type="component" value="Unassembled WGS sequence"/>
</dbReference>
<keyword evidence="2" id="KW-1185">Reference proteome</keyword>